<gene>
    <name evidence="2" type="ORF">FYJ37_16120</name>
</gene>
<dbReference type="AlphaFoldDB" id="A0A844FD54"/>
<keyword evidence="1" id="KW-0472">Membrane</keyword>
<feature type="transmembrane region" description="Helical" evidence="1">
    <location>
        <begin position="24"/>
        <end position="41"/>
    </location>
</feature>
<evidence type="ECO:0000313" key="3">
    <source>
        <dbReference type="Proteomes" id="UP000462363"/>
    </source>
</evidence>
<evidence type="ECO:0000256" key="1">
    <source>
        <dbReference type="SAM" id="Phobius"/>
    </source>
</evidence>
<reference evidence="2 3" key="1">
    <citation type="submission" date="2019-08" db="EMBL/GenBank/DDBJ databases">
        <title>In-depth cultivation of the pig gut microbiome towards novel bacterial diversity and tailored functional studies.</title>
        <authorList>
            <person name="Wylensek D."/>
            <person name="Hitch T.C.A."/>
            <person name="Clavel T."/>
        </authorList>
    </citation>
    <scope>NUCLEOTIDE SEQUENCE [LARGE SCALE GENOMIC DNA]</scope>
    <source>
        <strain evidence="2 3">BL-389-WT-3D</strain>
    </source>
</reference>
<comment type="caution">
    <text evidence="2">The sequence shown here is derived from an EMBL/GenBank/DDBJ whole genome shotgun (WGS) entry which is preliminary data.</text>
</comment>
<dbReference type="Proteomes" id="UP000462363">
    <property type="component" value="Unassembled WGS sequence"/>
</dbReference>
<name>A0A844FD54_CLOSV</name>
<evidence type="ECO:0000313" key="2">
    <source>
        <dbReference type="EMBL" id="MSS41811.1"/>
    </source>
</evidence>
<proteinExistence type="predicted"/>
<accession>A0A844FD54</accession>
<organism evidence="2 3">
    <name type="scientific">Clostridium scindens (strain JCM 10418 / VPI 12708)</name>
    <dbReference type="NCBI Taxonomy" id="29347"/>
    <lineage>
        <taxon>Bacteria</taxon>
        <taxon>Bacillati</taxon>
        <taxon>Bacillota</taxon>
        <taxon>Clostridia</taxon>
        <taxon>Lachnospirales</taxon>
        <taxon>Lachnospiraceae</taxon>
    </lineage>
</organism>
<keyword evidence="1" id="KW-1133">Transmembrane helix</keyword>
<sequence length="132" mass="15170">MLAGFCVLFGCVYGLHTKDHIFLIMSLLIGVGSIIRILALLRTAKKQAYTELIGTCIKREVSPLTKHQQILFQTADQTEYRFTLDKHSKLLTGHHYRLYFRRQAGLQMENNPRPELLGYEELSSIDKTNLES</sequence>
<keyword evidence="1" id="KW-0812">Transmembrane</keyword>
<dbReference type="EMBL" id="VUMB01000053">
    <property type="protein sequence ID" value="MSS41811.1"/>
    <property type="molecule type" value="Genomic_DNA"/>
</dbReference>
<protein>
    <submittedName>
        <fullName evidence="2">Uncharacterized protein</fullName>
    </submittedName>
</protein>